<dbReference type="Gene3D" id="1.10.10.10">
    <property type="entry name" value="Winged helix-like DNA-binding domain superfamily/Winged helix DNA-binding domain"/>
    <property type="match status" value="1"/>
</dbReference>
<dbReference type="FunFam" id="3.40.50.2300:FF:000001">
    <property type="entry name" value="DNA-binding response regulator PhoB"/>
    <property type="match status" value="1"/>
</dbReference>
<keyword evidence="6 9" id="KW-0238">DNA-binding</keyword>
<dbReference type="GO" id="GO:0000976">
    <property type="term" value="F:transcription cis-regulatory region binding"/>
    <property type="evidence" value="ECO:0007669"/>
    <property type="project" value="TreeGrafter"/>
</dbReference>
<sequence>MMSRILIIDDDTGLCELLGDYLGSEGFQVRVVHNGEDGALLAVEREFDFVVLDVMLPGINGFEVLARIRRSSMVPVLMLTARGEEIDRIVGLEMGADDYLPKPFNPRELVARLRAIQRRAQSAGPAESVPERLAAGDLVLDSGTRSARVAGAAVDITSLEFSILEVLLRMAGKVVSREDLMRQALGRSFSPFDRSVDVHVSNIRRKLGPLGDGGERIKSVRGVGYIYSHSAAEAKG</sequence>
<dbReference type="PROSITE" id="PS50110">
    <property type="entry name" value="RESPONSE_REGULATORY"/>
    <property type="match status" value="1"/>
</dbReference>
<dbReference type="AlphaFoldDB" id="A0A8J7J791"/>
<comment type="caution">
    <text evidence="12">The sequence shown here is derived from an EMBL/GenBank/DDBJ whole genome shotgun (WGS) entry which is preliminary data.</text>
</comment>
<evidence type="ECO:0000259" key="11">
    <source>
        <dbReference type="PROSITE" id="PS51755"/>
    </source>
</evidence>
<evidence type="ECO:0000256" key="8">
    <source>
        <dbReference type="PROSITE-ProRule" id="PRU00169"/>
    </source>
</evidence>
<feature type="domain" description="Response regulatory" evidence="10">
    <location>
        <begin position="4"/>
        <end position="117"/>
    </location>
</feature>
<keyword evidence="3 8" id="KW-0597">Phosphoprotein</keyword>
<feature type="domain" description="OmpR/PhoB-type" evidence="11">
    <location>
        <begin position="130"/>
        <end position="229"/>
    </location>
</feature>
<evidence type="ECO:0000313" key="12">
    <source>
        <dbReference type="EMBL" id="MBJ6724961.1"/>
    </source>
</evidence>
<gene>
    <name evidence="12" type="ORF">JFN93_09600</name>
</gene>
<dbReference type="InterPro" id="IPR058124">
    <property type="entry name" value="CpxR-like_REC"/>
</dbReference>
<proteinExistence type="predicted"/>
<evidence type="ECO:0000313" key="13">
    <source>
        <dbReference type="Proteomes" id="UP000636888"/>
    </source>
</evidence>
<comment type="subcellular location">
    <subcellularLocation>
        <location evidence="1">Cytoplasm</location>
    </subcellularLocation>
</comment>
<dbReference type="Proteomes" id="UP000636888">
    <property type="component" value="Unassembled WGS sequence"/>
</dbReference>
<evidence type="ECO:0000256" key="5">
    <source>
        <dbReference type="ARBA" id="ARBA00023015"/>
    </source>
</evidence>
<dbReference type="SUPFAM" id="SSF46894">
    <property type="entry name" value="C-terminal effector domain of the bipartite response regulators"/>
    <property type="match status" value="1"/>
</dbReference>
<evidence type="ECO:0000256" key="7">
    <source>
        <dbReference type="ARBA" id="ARBA00023163"/>
    </source>
</evidence>
<dbReference type="CDD" id="cd00383">
    <property type="entry name" value="trans_reg_C"/>
    <property type="match status" value="1"/>
</dbReference>
<dbReference type="InterPro" id="IPR001867">
    <property type="entry name" value="OmpR/PhoB-type_DNA-bd"/>
</dbReference>
<evidence type="ECO:0000256" key="9">
    <source>
        <dbReference type="PROSITE-ProRule" id="PRU01091"/>
    </source>
</evidence>
<dbReference type="InterPro" id="IPR011006">
    <property type="entry name" value="CheY-like_superfamily"/>
</dbReference>
<dbReference type="Gene3D" id="3.40.50.2300">
    <property type="match status" value="1"/>
</dbReference>
<dbReference type="GO" id="GO:0005829">
    <property type="term" value="C:cytosol"/>
    <property type="evidence" value="ECO:0007669"/>
    <property type="project" value="TreeGrafter"/>
</dbReference>
<evidence type="ECO:0000256" key="2">
    <source>
        <dbReference type="ARBA" id="ARBA00022490"/>
    </source>
</evidence>
<feature type="DNA-binding region" description="OmpR/PhoB-type" evidence="9">
    <location>
        <begin position="130"/>
        <end position="229"/>
    </location>
</feature>
<dbReference type="SUPFAM" id="SSF52172">
    <property type="entry name" value="CheY-like"/>
    <property type="match status" value="1"/>
</dbReference>
<dbReference type="InterPro" id="IPR039420">
    <property type="entry name" value="WalR-like"/>
</dbReference>
<keyword evidence="5" id="KW-0805">Transcription regulation</keyword>
<keyword evidence="4" id="KW-0902">Two-component regulatory system</keyword>
<accession>A0A8J7J791</accession>
<dbReference type="PANTHER" id="PTHR48111:SF39">
    <property type="entry name" value="TRANSCRIPTIONAL REGULATORY PROTEIN CPXR"/>
    <property type="match status" value="1"/>
</dbReference>
<keyword evidence="13" id="KW-1185">Reference proteome</keyword>
<evidence type="ECO:0000256" key="6">
    <source>
        <dbReference type="ARBA" id="ARBA00023125"/>
    </source>
</evidence>
<dbReference type="SMART" id="SM00862">
    <property type="entry name" value="Trans_reg_C"/>
    <property type="match status" value="1"/>
</dbReference>
<dbReference type="GO" id="GO:0000156">
    <property type="term" value="F:phosphorelay response regulator activity"/>
    <property type="evidence" value="ECO:0007669"/>
    <property type="project" value="TreeGrafter"/>
</dbReference>
<dbReference type="InterPro" id="IPR036388">
    <property type="entry name" value="WH-like_DNA-bd_sf"/>
</dbReference>
<dbReference type="InterPro" id="IPR001789">
    <property type="entry name" value="Sig_transdc_resp-reg_receiver"/>
</dbReference>
<dbReference type="PANTHER" id="PTHR48111">
    <property type="entry name" value="REGULATOR OF RPOS"/>
    <property type="match status" value="1"/>
</dbReference>
<evidence type="ECO:0000256" key="4">
    <source>
        <dbReference type="ARBA" id="ARBA00023012"/>
    </source>
</evidence>
<organism evidence="12 13">
    <name type="scientific">Geomesophilobacter sediminis</name>
    <dbReference type="NCBI Taxonomy" id="2798584"/>
    <lineage>
        <taxon>Bacteria</taxon>
        <taxon>Pseudomonadati</taxon>
        <taxon>Thermodesulfobacteriota</taxon>
        <taxon>Desulfuromonadia</taxon>
        <taxon>Geobacterales</taxon>
        <taxon>Geobacteraceae</taxon>
        <taxon>Geomesophilobacter</taxon>
    </lineage>
</organism>
<evidence type="ECO:0000256" key="1">
    <source>
        <dbReference type="ARBA" id="ARBA00004496"/>
    </source>
</evidence>
<evidence type="ECO:0000259" key="10">
    <source>
        <dbReference type="PROSITE" id="PS50110"/>
    </source>
</evidence>
<feature type="modified residue" description="4-aspartylphosphate" evidence="8">
    <location>
        <position position="53"/>
    </location>
</feature>
<evidence type="ECO:0000256" key="3">
    <source>
        <dbReference type="ARBA" id="ARBA00022553"/>
    </source>
</evidence>
<dbReference type="InterPro" id="IPR016032">
    <property type="entry name" value="Sig_transdc_resp-reg_C-effctor"/>
</dbReference>
<dbReference type="CDD" id="cd17623">
    <property type="entry name" value="REC_OmpR_CpxR"/>
    <property type="match status" value="1"/>
</dbReference>
<dbReference type="SMART" id="SM00448">
    <property type="entry name" value="REC"/>
    <property type="match status" value="1"/>
</dbReference>
<dbReference type="EMBL" id="JAEMHM010000007">
    <property type="protein sequence ID" value="MBJ6724961.1"/>
    <property type="molecule type" value="Genomic_DNA"/>
</dbReference>
<dbReference type="Gene3D" id="6.10.250.690">
    <property type="match status" value="1"/>
</dbReference>
<dbReference type="PROSITE" id="PS51755">
    <property type="entry name" value="OMPR_PHOB"/>
    <property type="match status" value="1"/>
</dbReference>
<keyword evidence="7" id="KW-0804">Transcription</keyword>
<dbReference type="Pfam" id="PF00486">
    <property type="entry name" value="Trans_reg_C"/>
    <property type="match status" value="1"/>
</dbReference>
<dbReference type="Pfam" id="PF00072">
    <property type="entry name" value="Response_reg"/>
    <property type="match status" value="1"/>
</dbReference>
<dbReference type="GO" id="GO:0032993">
    <property type="term" value="C:protein-DNA complex"/>
    <property type="evidence" value="ECO:0007669"/>
    <property type="project" value="TreeGrafter"/>
</dbReference>
<name>A0A8J7J791_9BACT</name>
<reference evidence="12" key="1">
    <citation type="submission" date="2020-12" db="EMBL/GenBank/DDBJ databases">
        <title>Geomonas sp. Red875, isolated from river sediment.</title>
        <authorList>
            <person name="Xu Z."/>
            <person name="Zhang Z."/>
            <person name="Masuda Y."/>
            <person name="Itoh H."/>
            <person name="Senoo K."/>
        </authorList>
    </citation>
    <scope>NUCLEOTIDE SEQUENCE</scope>
    <source>
        <strain evidence="12">Red875</strain>
    </source>
</reference>
<protein>
    <submittedName>
        <fullName evidence="12">Response regulator transcription factor</fullName>
    </submittedName>
</protein>
<dbReference type="GO" id="GO:0006355">
    <property type="term" value="P:regulation of DNA-templated transcription"/>
    <property type="evidence" value="ECO:0007669"/>
    <property type="project" value="InterPro"/>
</dbReference>
<keyword evidence="2" id="KW-0963">Cytoplasm</keyword>